<dbReference type="SUPFAM" id="SSF103473">
    <property type="entry name" value="MFS general substrate transporter"/>
    <property type="match status" value="1"/>
</dbReference>
<gene>
    <name evidence="10" type="ORF">PV09_06276</name>
</gene>
<dbReference type="PROSITE" id="PS50850">
    <property type="entry name" value="MFS"/>
    <property type="match status" value="1"/>
</dbReference>
<feature type="transmembrane region" description="Helical" evidence="8">
    <location>
        <begin position="501"/>
        <end position="519"/>
    </location>
</feature>
<protein>
    <recommendedName>
        <fullName evidence="8">Nitrate/nitrite transporter</fullName>
    </recommendedName>
</protein>
<evidence type="ECO:0000313" key="10">
    <source>
        <dbReference type="EMBL" id="KIW02469.1"/>
    </source>
</evidence>
<keyword evidence="11" id="KW-1185">Reference proteome</keyword>
<accession>A0A0D2ATK3</accession>
<evidence type="ECO:0000256" key="4">
    <source>
        <dbReference type="ARBA" id="ARBA00022692"/>
    </source>
</evidence>
<evidence type="ECO:0000256" key="6">
    <source>
        <dbReference type="ARBA" id="ARBA00023063"/>
    </source>
</evidence>
<reference evidence="10 11" key="1">
    <citation type="submission" date="2015-01" db="EMBL/GenBank/DDBJ databases">
        <title>The Genome Sequence of Ochroconis gallopava CBS43764.</title>
        <authorList>
            <consortium name="The Broad Institute Genomics Platform"/>
            <person name="Cuomo C."/>
            <person name="de Hoog S."/>
            <person name="Gorbushina A."/>
            <person name="Stielow B."/>
            <person name="Teixiera M."/>
            <person name="Abouelleil A."/>
            <person name="Chapman S.B."/>
            <person name="Priest M."/>
            <person name="Young S.K."/>
            <person name="Wortman J."/>
            <person name="Nusbaum C."/>
            <person name="Birren B."/>
        </authorList>
    </citation>
    <scope>NUCLEOTIDE SEQUENCE [LARGE SCALE GENOMIC DNA]</scope>
    <source>
        <strain evidence="10 11">CBS 43764</strain>
    </source>
</reference>
<dbReference type="Gene3D" id="1.20.1250.20">
    <property type="entry name" value="MFS general substrate transporter like domains"/>
    <property type="match status" value="2"/>
</dbReference>
<keyword evidence="5 8" id="KW-1133">Transmembrane helix</keyword>
<evidence type="ECO:0000259" key="9">
    <source>
        <dbReference type="PROSITE" id="PS50850"/>
    </source>
</evidence>
<dbReference type="InParanoid" id="A0A0D2ATK3"/>
<evidence type="ECO:0000256" key="5">
    <source>
        <dbReference type="ARBA" id="ARBA00022989"/>
    </source>
</evidence>
<feature type="transmembrane region" description="Helical" evidence="8">
    <location>
        <begin position="159"/>
        <end position="178"/>
    </location>
</feature>
<keyword evidence="4 8" id="KW-0812">Transmembrane</keyword>
<evidence type="ECO:0000256" key="8">
    <source>
        <dbReference type="RuleBase" id="RU366033"/>
    </source>
</evidence>
<dbReference type="InterPro" id="IPR004737">
    <property type="entry name" value="NO3_transporter_NarK/NarU-like"/>
</dbReference>
<feature type="domain" description="Major facilitator superfamily (MFS) profile" evidence="9">
    <location>
        <begin position="35"/>
        <end position="523"/>
    </location>
</feature>
<dbReference type="GO" id="GO:0005886">
    <property type="term" value="C:plasma membrane"/>
    <property type="evidence" value="ECO:0007669"/>
    <property type="project" value="UniProtKB-SubCell"/>
</dbReference>
<dbReference type="PANTHER" id="PTHR23515">
    <property type="entry name" value="HIGH-AFFINITY NITRATE TRANSPORTER 2.3"/>
    <property type="match status" value="1"/>
</dbReference>
<keyword evidence="8" id="KW-1003">Cell membrane</keyword>
<evidence type="ECO:0000256" key="3">
    <source>
        <dbReference type="ARBA" id="ARBA00022448"/>
    </source>
</evidence>
<dbReference type="HOGENOM" id="CLU_024204_1_1_1"/>
<keyword evidence="7 8" id="KW-0472">Membrane</keyword>
<sequence>MSALSLLWRAPEVNPVNHKARSIPIFNVANKYGRVFFFSWFGFFIAFWSWYAFPPLMTVTIREQLHMTPADVGNSNIAALTGTLVVRLIAGPACDRWGPRWTFIGVLATGAIPTALSGLVRSVSGLIMIRFFVGILGGTFVPCQVWSTTFFDKNVVGSANALIGGWGNAGGGITYFLMPLIYDSLHHNMRLTASQAWRVAFVVPFILITATSLGMLLFCEDTPTGKWSERHDSAIRLPPDHQFDVEFIQPEPLTMNIPNIPVGHINNTDGAQSKAQTLIRSRSGGDVEIVCLPSSSIPSASKEVDMASEVMVASFKHEIVVSPTLKETCHVFFSLQTAFHACAYLATFGGELTINSYLAAYYLRNFPQLGQTKAGQWASMFGLLNIFARPLGGIVSDILYSRTKSLWAKKAWIVFVGAVAGVLNLGVGLTDPHEQSKMFGLVAAMAFFLEAGNGANFGLLPHVHPYANGIISGITGAAGNLGGVVFAILFRFHGTNYQKSFWIMGIIVASLNLVLAWVQPIPKGQIGGR</sequence>
<dbReference type="OrthoDB" id="434240at2759"/>
<organism evidence="10 11">
    <name type="scientific">Verruconis gallopava</name>
    <dbReference type="NCBI Taxonomy" id="253628"/>
    <lineage>
        <taxon>Eukaryota</taxon>
        <taxon>Fungi</taxon>
        <taxon>Dikarya</taxon>
        <taxon>Ascomycota</taxon>
        <taxon>Pezizomycotina</taxon>
        <taxon>Dothideomycetes</taxon>
        <taxon>Pleosporomycetidae</taxon>
        <taxon>Venturiales</taxon>
        <taxon>Sympoventuriaceae</taxon>
        <taxon>Verruconis</taxon>
    </lineage>
</organism>
<evidence type="ECO:0000256" key="1">
    <source>
        <dbReference type="ARBA" id="ARBA00004141"/>
    </source>
</evidence>
<feature type="transmembrane region" description="Helical" evidence="8">
    <location>
        <begin position="441"/>
        <end position="460"/>
    </location>
</feature>
<feature type="transmembrane region" description="Helical" evidence="8">
    <location>
        <begin position="35"/>
        <end position="53"/>
    </location>
</feature>
<dbReference type="RefSeq" id="XP_016212338.1">
    <property type="nucleotide sequence ID" value="XM_016359890.1"/>
</dbReference>
<dbReference type="STRING" id="253628.A0A0D2ATK3"/>
<dbReference type="InterPro" id="IPR036259">
    <property type="entry name" value="MFS_trans_sf"/>
</dbReference>
<dbReference type="Pfam" id="PF07690">
    <property type="entry name" value="MFS_1"/>
    <property type="match status" value="1"/>
</dbReference>
<evidence type="ECO:0000256" key="7">
    <source>
        <dbReference type="ARBA" id="ARBA00023136"/>
    </source>
</evidence>
<dbReference type="FunFam" id="1.20.1250.20:FF:000382">
    <property type="entry name" value="Nitrate transporter CrnA"/>
    <property type="match status" value="1"/>
</dbReference>
<dbReference type="GO" id="GO:0042128">
    <property type="term" value="P:nitrate assimilation"/>
    <property type="evidence" value="ECO:0007669"/>
    <property type="project" value="UniProtKB-UniRule"/>
</dbReference>
<feature type="transmembrane region" description="Helical" evidence="8">
    <location>
        <begin position="127"/>
        <end position="147"/>
    </location>
</feature>
<feature type="transmembrane region" description="Helical" evidence="8">
    <location>
        <begin position="411"/>
        <end position="429"/>
    </location>
</feature>
<dbReference type="Proteomes" id="UP000053259">
    <property type="component" value="Unassembled WGS sequence"/>
</dbReference>
<dbReference type="VEuPathDB" id="FungiDB:PV09_06276"/>
<feature type="transmembrane region" description="Helical" evidence="8">
    <location>
        <begin position="101"/>
        <end position="120"/>
    </location>
</feature>
<comment type="subcellular location">
    <subcellularLocation>
        <location evidence="8">Cell membrane</location>
        <topology evidence="8">Multi-pass membrane protein</topology>
    </subcellularLocation>
    <subcellularLocation>
        <location evidence="1">Membrane</location>
        <topology evidence="1">Multi-pass membrane protein</topology>
    </subcellularLocation>
</comment>
<evidence type="ECO:0000313" key="11">
    <source>
        <dbReference type="Proteomes" id="UP000053259"/>
    </source>
</evidence>
<dbReference type="InterPro" id="IPR044772">
    <property type="entry name" value="NO3_transporter"/>
</dbReference>
<dbReference type="GO" id="GO:0015113">
    <property type="term" value="F:nitrite transmembrane transporter activity"/>
    <property type="evidence" value="ECO:0007669"/>
    <property type="project" value="InterPro"/>
</dbReference>
<comment type="caution">
    <text evidence="8">Lacks conserved residue(s) required for the propagation of feature annotation.</text>
</comment>
<feature type="transmembrane region" description="Helical" evidence="8">
    <location>
        <begin position="199"/>
        <end position="218"/>
    </location>
</feature>
<dbReference type="InterPro" id="IPR011701">
    <property type="entry name" value="MFS"/>
</dbReference>
<dbReference type="GO" id="GO:0015112">
    <property type="term" value="F:nitrate transmembrane transporter activity"/>
    <property type="evidence" value="ECO:0007669"/>
    <property type="project" value="UniProtKB-UniRule"/>
</dbReference>
<proteinExistence type="inferred from homology"/>
<keyword evidence="6 8" id="KW-0534">Nitrate assimilation</keyword>
<evidence type="ECO:0000256" key="2">
    <source>
        <dbReference type="ARBA" id="ARBA00008432"/>
    </source>
</evidence>
<name>A0A0D2ATK3_9PEZI</name>
<dbReference type="NCBIfam" id="TIGR00886">
    <property type="entry name" value="2A0108"/>
    <property type="match status" value="1"/>
</dbReference>
<comment type="similarity">
    <text evidence="2 8">Belongs to the major facilitator superfamily. Nitrate/nitrite porter (TC 2.A.1.8) family.</text>
</comment>
<dbReference type="AlphaFoldDB" id="A0A0D2ATK3"/>
<dbReference type="InterPro" id="IPR020846">
    <property type="entry name" value="MFS_dom"/>
</dbReference>
<dbReference type="GeneID" id="27314249"/>
<dbReference type="EMBL" id="KN847549">
    <property type="protein sequence ID" value="KIW02469.1"/>
    <property type="molecule type" value="Genomic_DNA"/>
</dbReference>
<keyword evidence="3 8" id="KW-0813">Transport</keyword>
<feature type="transmembrane region" description="Helical" evidence="8">
    <location>
        <begin position="466"/>
        <end position="489"/>
    </location>
</feature>